<evidence type="ECO:0000256" key="4">
    <source>
        <dbReference type="ARBA" id="ARBA00022679"/>
    </source>
</evidence>
<dbReference type="GO" id="GO:0046872">
    <property type="term" value="F:metal ion binding"/>
    <property type="evidence" value="ECO:0007669"/>
    <property type="project" value="UniProtKB-KW"/>
</dbReference>
<dbReference type="PROSITE" id="PS00603">
    <property type="entry name" value="TK_CELLULAR_TYPE"/>
    <property type="match status" value="1"/>
</dbReference>
<evidence type="ECO:0000256" key="1">
    <source>
        <dbReference type="ARBA" id="ARBA00007587"/>
    </source>
</evidence>
<reference evidence="13" key="1">
    <citation type="submission" date="2021-01" db="EMBL/GenBank/DDBJ databases">
        <authorList>
            <person name="Corre E."/>
            <person name="Pelletier E."/>
            <person name="Niang G."/>
            <person name="Scheremetjew M."/>
            <person name="Finn R."/>
            <person name="Kale V."/>
            <person name="Holt S."/>
            <person name="Cochrane G."/>
            <person name="Meng A."/>
            <person name="Brown T."/>
            <person name="Cohen L."/>
        </authorList>
    </citation>
    <scope>NUCLEOTIDE SEQUENCE</scope>
    <source>
        <strain evidence="13">CCMP1320</strain>
    </source>
</reference>
<evidence type="ECO:0000313" key="13">
    <source>
        <dbReference type="EMBL" id="CAE0496343.1"/>
    </source>
</evidence>
<keyword evidence="7 11" id="KW-0418">Kinase</keyword>
<dbReference type="Gene3D" id="3.30.60.20">
    <property type="match status" value="1"/>
</dbReference>
<dbReference type="AlphaFoldDB" id="A0A7S3QYI4"/>
<evidence type="ECO:0000256" key="2">
    <source>
        <dbReference type="ARBA" id="ARBA00012118"/>
    </source>
</evidence>
<dbReference type="Gene3D" id="3.40.50.300">
    <property type="entry name" value="P-loop containing nucleotide triphosphate hydrolases"/>
    <property type="match status" value="1"/>
</dbReference>
<evidence type="ECO:0000256" key="7">
    <source>
        <dbReference type="ARBA" id="ARBA00022777"/>
    </source>
</evidence>
<dbReference type="PANTHER" id="PTHR11441">
    <property type="entry name" value="THYMIDINE KINASE"/>
    <property type="match status" value="1"/>
</dbReference>
<dbReference type="SUPFAM" id="SSF52540">
    <property type="entry name" value="P-loop containing nucleoside triphosphate hydrolases"/>
    <property type="match status" value="1"/>
</dbReference>
<dbReference type="InterPro" id="IPR001267">
    <property type="entry name" value="Thymidine_kinase"/>
</dbReference>
<evidence type="ECO:0000256" key="11">
    <source>
        <dbReference type="RuleBase" id="RU000544"/>
    </source>
</evidence>
<evidence type="ECO:0000256" key="6">
    <source>
        <dbReference type="ARBA" id="ARBA00022741"/>
    </source>
</evidence>
<evidence type="ECO:0000256" key="9">
    <source>
        <dbReference type="ARBA" id="ARBA00022840"/>
    </source>
</evidence>
<keyword evidence="9 11" id="KW-0067">ATP-binding</keyword>
<dbReference type="SUPFAM" id="SSF57716">
    <property type="entry name" value="Glucocorticoid receptor-like (DNA-binding domain)"/>
    <property type="match status" value="1"/>
</dbReference>
<dbReference type="InterPro" id="IPR020633">
    <property type="entry name" value="Thymidine_kinase_CS"/>
</dbReference>
<keyword evidence="6 11" id="KW-0547">Nucleotide-binding</keyword>
<dbReference type="FunFam" id="3.40.50.300:FF:000948">
    <property type="entry name" value="Thymidine kinase"/>
    <property type="match status" value="1"/>
</dbReference>
<evidence type="ECO:0000256" key="10">
    <source>
        <dbReference type="ARBA" id="ARBA00048254"/>
    </source>
</evidence>
<organism evidence="13">
    <name type="scientific">Dunaliella tertiolecta</name>
    <name type="common">Green alga</name>
    <dbReference type="NCBI Taxonomy" id="3047"/>
    <lineage>
        <taxon>Eukaryota</taxon>
        <taxon>Viridiplantae</taxon>
        <taxon>Chlorophyta</taxon>
        <taxon>core chlorophytes</taxon>
        <taxon>Chlorophyceae</taxon>
        <taxon>CS clade</taxon>
        <taxon>Chlamydomonadales</taxon>
        <taxon>Dunaliellaceae</taxon>
        <taxon>Dunaliella</taxon>
    </lineage>
</organism>
<dbReference type="GO" id="GO:0004797">
    <property type="term" value="F:thymidine kinase activity"/>
    <property type="evidence" value="ECO:0007669"/>
    <property type="project" value="UniProtKB-EC"/>
</dbReference>
<dbReference type="InterPro" id="IPR027417">
    <property type="entry name" value="P-loop_NTPase"/>
</dbReference>
<gene>
    <name evidence="13" type="ORF">DTER00134_LOCUS11416</name>
</gene>
<name>A0A7S3QYI4_DUNTE</name>
<dbReference type="EC" id="2.7.1.21" evidence="2 11"/>
<proteinExistence type="inferred from homology"/>
<dbReference type="Pfam" id="PF00265">
    <property type="entry name" value="TK"/>
    <property type="match status" value="1"/>
</dbReference>
<sequence>MYHSSISRALQHFQGNAASPGHHTCLASVDPRQLRLGIPYMKKQHLSQVPSKAAQTATAPLQAAAPAPQAVVDPPAAVQQAAAVPHFPVPSPIALQQRPRFVVAGSGSVHLIMGAMFAGKTSELLRRVREEQGKGLNVLLLKSCKDTRYTAAHISSHSGERLPCKEASSLLHARQEWAAEYEAADVIGIDESQFFSDLTEFVTTAADVDGKHVIVAGLDGDFQRRKFGQLLDLVPMAEGVTKLHGLCMCGRASAFSLRMAASDNQELVGGAELYRPVCRLCYNKAHTGSRLLQECTAHE</sequence>
<protein>
    <recommendedName>
        <fullName evidence="2 11">Thymidine kinase</fullName>
        <ecNumber evidence="2 11">2.7.1.21</ecNumber>
    </recommendedName>
</protein>
<keyword evidence="5" id="KW-0479">Metal-binding</keyword>
<keyword evidence="8" id="KW-0862">Zinc</keyword>
<dbReference type="GO" id="GO:0005524">
    <property type="term" value="F:ATP binding"/>
    <property type="evidence" value="ECO:0007669"/>
    <property type="project" value="UniProtKB-KW"/>
</dbReference>
<evidence type="ECO:0000256" key="3">
    <source>
        <dbReference type="ARBA" id="ARBA00022634"/>
    </source>
</evidence>
<dbReference type="PANTHER" id="PTHR11441:SF0">
    <property type="entry name" value="THYMIDINE KINASE, CYTOSOLIC"/>
    <property type="match status" value="1"/>
</dbReference>
<evidence type="ECO:0000256" key="5">
    <source>
        <dbReference type="ARBA" id="ARBA00022723"/>
    </source>
</evidence>
<evidence type="ECO:0000256" key="8">
    <source>
        <dbReference type="ARBA" id="ARBA00022833"/>
    </source>
</evidence>
<keyword evidence="3 11" id="KW-0237">DNA synthesis</keyword>
<accession>A0A7S3QYI4</accession>
<comment type="similarity">
    <text evidence="1 12">Belongs to the thymidine kinase family.</text>
</comment>
<dbReference type="EMBL" id="HBIP01019232">
    <property type="protein sequence ID" value="CAE0496343.1"/>
    <property type="molecule type" value="Transcribed_RNA"/>
</dbReference>
<comment type="catalytic activity">
    <reaction evidence="10 11">
        <text>thymidine + ATP = dTMP + ADP + H(+)</text>
        <dbReference type="Rhea" id="RHEA:19129"/>
        <dbReference type="ChEBI" id="CHEBI:15378"/>
        <dbReference type="ChEBI" id="CHEBI:17748"/>
        <dbReference type="ChEBI" id="CHEBI:30616"/>
        <dbReference type="ChEBI" id="CHEBI:63528"/>
        <dbReference type="ChEBI" id="CHEBI:456216"/>
        <dbReference type="EC" id="2.7.1.21"/>
    </reaction>
</comment>
<evidence type="ECO:0000256" key="12">
    <source>
        <dbReference type="RuleBase" id="RU004165"/>
    </source>
</evidence>
<dbReference type="GO" id="GO:0071897">
    <property type="term" value="P:DNA biosynthetic process"/>
    <property type="evidence" value="ECO:0007669"/>
    <property type="project" value="UniProtKB-KW"/>
</dbReference>
<keyword evidence="4 11" id="KW-0808">Transferase</keyword>
<dbReference type="GO" id="GO:0046104">
    <property type="term" value="P:thymidine metabolic process"/>
    <property type="evidence" value="ECO:0007669"/>
    <property type="project" value="TreeGrafter"/>
</dbReference>